<evidence type="ECO:0000313" key="5">
    <source>
        <dbReference type="EMBL" id="ETX06017.1"/>
    </source>
</evidence>
<comment type="caution">
    <text evidence="5">The sequence shown here is derived from an EMBL/GenBank/DDBJ whole genome shotgun (WGS) entry which is preliminary data.</text>
</comment>
<feature type="region of interest" description="Disordered" evidence="3">
    <location>
        <begin position="100"/>
        <end position="121"/>
    </location>
</feature>
<dbReference type="Pfam" id="PF00884">
    <property type="entry name" value="Sulfatase"/>
    <property type="match status" value="1"/>
</dbReference>
<accession>W4M8Q6</accession>
<dbReference type="HOGENOM" id="CLU_006332_9_2_7"/>
<dbReference type="GO" id="GO:0008484">
    <property type="term" value="F:sulfuric ester hydrolase activity"/>
    <property type="evidence" value="ECO:0007669"/>
    <property type="project" value="TreeGrafter"/>
</dbReference>
<evidence type="ECO:0000259" key="4">
    <source>
        <dbReference type="Pfam" id="PF00884"/>
    </source>
</evidence>
<keyword evidence="2" id="KW-0378">Hydrolase</keyword>
<dbReference type="PANTHER" id="PTHR45953">
    <property type="entry name" value="IDURONATE 2-SULFATASE"/>
    <property type="match status" value="1"/>
</dbReference>
<keyword evidence="1" id="KW-0479">Metal-binding</keyword>
<protein>
    <recommendedName>
        <fullName evidence="4">Sulfatase N-terminal domain-containing protein</fullName>
    </recommendedName>
</protein>
<dbReference type="SUPFAM" id="SSF53649">
    <property type="entry name" value="Alkaline phosphatase-like"/>
    <property type="match status" value="1"/>
</dbReference>
<dbReference type="InterPro" id="IPR017850">
    <property type="entry name" value="Alkaline_phosphatase_core_sf"/>
</dbReference>
<evidence type="ECO:0000256" key="1">
    <source>
        <dbReference type="ARBA" id="ARBA00022723"/>
    </source>
</evidence>
<dbReference type="InterPro" id="IPR000917">
    <property type="entry name" value="Sulfatase_N"/>
</dbReference>
<dbReference type="Proteomes" id="UP000019140">
    <property type="component" value="Unassembled WGS sequence"/>
</dbReference>
<evidence type="ECO:0000256" key="2">
    <source>
        <dbReference type="ARBA" id="ARBA00022801"/>
    </source>
</evidence>
<sequence length="502" mass="57775">MSHTIRNVLFLVADQWRGDTLAALGHACVQTPNLDALAADSLLFRNHFTQASPCGPARASMLTGLYMCNHRQVTNWTPLDARFTTVAREVRQASYDPVLFGYTDTPRDPRLEPPDDPDDPAQIDVSPDFTVHLPFNHRSRYPNWKAALQAKGYDTQSDHPLAPFQPAMTPHGLSPAHYSAADSDTAFLADATLDYLASPAREPWFVHFCCLRPHPPMVAPEPYHSRHDPARVPLPIRAPARAQESQQHPLLAWLLERQNLTEYFQEPREPESISDGEMRQMRAIYYGLCSEVDAQVGRLIEHLKATGAYDRTLIIFTSDHGEQLGDHWLYGRRGYFDPHFHVPCIIRDPRPEAHATRGQVVTHFTEHVDLMPTILEALGLKVPEQCDGRSLLPFLHGQTPPDWRDAVHWEFDWRDFRESRRSTRLELDEHQCNFTVIRDWHYKYVHFPALPPLFFDLQVDPHEFHNVAEEPAYAERVKSYAQKMLSWRMHHAERPLIRTDVP</sequence>
<keyword evidence="6" id="KW-1185">Reference proteome</keyword>
<dbReference type="GO" id="GO:0005737">
    <property type="term" value="C:cytoplasm"/>
    <property type="evidence" value="ECO:0007669"/>
    <property type="project" value="TreeGrafter"/>
</dbReference>
<organism evidence="5 6">
    <name type="scientific">Candidatus Entotheonella gemina</name>
    <dbReference type="NCBI Taxonomy" id="1429439"/>
    <lineage>
        <taxon>Bacteria</taxon>
        <taxon>Pseudomonadati</taxon>
        <taxon>Nitrospinota/Tectimicrobiota group</taxon>
        <taxon>Candidatus Tectimicrobiota</taxon>
        <taxon>Candidatus Entotheonellia</taxon>
        <taxon>Candidatus Entotheonellales</taxon>
        <taxon>Candidatus Entotheonellaceae</taxon>
        <taxon>Candidatus Entotheonella</taxon>
    </lineage>
</organism>
<dbReference type="AlphaFoldDB" id="W4M8Q6"/>
<dbReference type="GO" id="GO:0046872">
    <property type="term" value="F:metal ion binding"/>
    <property type="evidence" value="ECO:0007669"/>
    <property type="project" value="UniProtKB-KW"/>
</dbReference>
<dbReference type="PATRIC" id="fig|1429439.4.peg.3328"/>
<dbReference type="CDD" id="cd16028">
    <property type="entry name" value="PMH"/>
    <property type="match status" value="1"/>
</dbReference>
<feature type="domain" description="Sulfatase N-terminal" evidence="4">
    <location>
        <begin position="6"/>
        <end position="379"/>
    </location>
</feature>
<name>W4M8Q6_9BACT</name>
<dbReference type="Gene3D" id="3.40.720.10">
    <property type="entry name" value="Alkaline Phosphatase, subunit A"/>
    <property type="match status" value="1"/>
</dbReference>
<evidence type="ECO:0000313" key="6">
    <source>
        <dbReference type="Proteomes" id="UP000019140"/>
    </source>
</evidence>
<evidence type="ECO:0000256" key="3">
    <source>
        <dbReference type="SAM" id="MobiDB-lite"/>
    </source>
</evidence>
<proteinExistence type="predicted"/>
<dbReference type="PANTHER" id="PTHR45953:SF1">
    <property type="entry name" value="IDURONATE 2-SULFATASE"/>
    <property type="match status" value="1"/>
</dbReference>
<gene>
    <name evidence="5" type="ORF">ETSY2_19605</name>
</gene>
<dbReference type="EMBL" id="AZHX01000805">
    <property type="protein sequence ID" value="ETX06017.1"/>
    <property type="molecule type" value="Genomic_DNA"/>
</dbReference>
<reference evidence="5 6" key="1">
    <citation type="journal article" date="2014" name="Nature">
        <title>An environmental bacterial taxon with a large and distinct metabolic repertoire.</title>
        <authorList>
            <person name="Wilson M.C."/>
            <person name="Mori T."/>
            <person name="Ruckert C."/>
            <person name="Uria A.R."/>
            <person name="Helf M.J."/>
            <person name="Takada K."/>
            <person name="Gernert C."/>
            <person name="Steffens U.A."/>
            <person name="Heycke N."/>
            <person name="Schmitt S."/>
            <person name="Rinke C."/>
            <person name="Helfrich E.J."/>
            <person name="Brachmann A.O."/>
            <person name="Gurgui C."/>
            <person name="Wakimoto T."/>
            <person name="Kracht M."/>
            <person name="Crusemann M."/>
            <person name="Hentschel U."/>
            <person name="Abe I."/>
            <person name="Matsunaga S."/>
            <person name="Kalinowski J."/>
            <person name="Takeyama H."/>
            <person name="Piel J."/>
        </authorList>
    </citation>
    <scope>NUCLEOTIDE SEQUENCE [LARGE SCALE GENOMIC DNA]</scope>
    <source>
        <strain evidence="6">TSY2</strain>
    </source>
</reference>